<keyword evidence="8" id="KW-1185">Reference proteome</keyword>
<comment type="subcellular location">
    <subcellularLocation>
        <location evidence="1">Membrane</location>
        <topology evidence="1">Multi-pass membrane protein</topology>
    </subcellularLocation>
</comment>
<evidence type="ECO:0000256" key="5">
    <source>
        <dbReference type="SAM" id="Phobius"/>
    </source>
</evidence>
<feature type="transmembrane region" description="Helical" evidence="5">
    <location>
        <begin position="430"/>
        <end position="448"/>
    </location>
</feature>
<gene>
    <name evidence="7" type="ORF">HERILL_LOCUS6141</name>
</gene>
<feature type="domain" description="STAS" evidence="6">
    <location>
        <begin position="533"/>
        <end position="654"/>
    </location>
</feature>
<evidence type="ECO:0000256" key="3">
    <source>
        <dbReference type="ARBA" id="ARBA00022989"/>
    </source>
</evidence>
<feature type="transmembrane region" description="Helical" evidence="5">
    <location>
        <begin position="255"/>
        <end position="275"/>
    </location>
</feature>
<dbReference type="CDD" id="cd07042">
    <property type="entry name" value="STAS_SulP_like_sulfate_transporter"/>
    <property type="match status" value="1"/>
</dbReference>
<dbReference type="EMBL" id="LR899010">
    <property type="protein sequence ID" value="CAD7083164.1"/>
    <property type="molecule type" value="Genomic_DNA"/>
</dbReference>
<dbReference type="InParanoid" id="A0A7R8UM53"/>
<dbReference type="InterPro" id="IPR011547">
    <property type="entry name" value="SLC26A/SulP_dom"/>
</dbReference>
<feature type="transmembrane region" description="Helical" evidence="5">
    <location>
        <begin position="204"/>
        <end position="222"/>
    </location>
</feature>
<name>A0A7R8UM53_HERIL</name>
<dbReference type="GO" id="GO:0055085">
    <property type="term" value="P:transmembrane transport"/>
    <property type="evidence" value="ECO:0007669"/>
    <property type="project" value="InterPro"/>
</dbReference>
<dbReference type="Pfam" id="PF00916">
    <property type="entry name" value="Sulfate_transp"/>
    <property type="match status" value="1"/>
</dbReference>
<keyword evidence="4 5" id="KW-0472">Membrane</keyword>
<dbReference type="Pfam" id="PF01740">
    <property type="entry name" value="STAS"/>
    <property type="match status" value="1"/>
</dbReference>
<sequence>MNGDYTKPKFEKNEKTGMPRYIIDRDVYLQEKVIKETQYTARDKSLLVTIKDNFSQWKICAAILSLFPFINWIPTYPVKKYLVGDIFAGITVAVMHIPQGMAYGILAGVTANVGLYMAFFPTLMYVLLGTSRHISMGTFAVISLMTLKVVQTYATVEPSPSADGSIVEFTPIEVVTATAMCVGFILIIMAILRLGTLSTLLSDSLVNGFTTAAAVHVIVSQLKDVLGVSVPKHKGAFKIIYTIIDLGKATPNTNLTSFLFSLGLILFMVIMNEYVKPWLSKKCRFPLPAELIAVVGGTLISKYADFKSQNVKIIGDLPVGLPYPVIPRMELIQLVWVDAIAIAIVSYSVVMSMSLTFAKKHQYEVSANQELFAMGVSNIFGSFFSCIPLACSLSRSLIQEQTGGMTQIASVISASLILIILLWIGPFFETLPRCVLAGIIIVALKGMFTQAAQLKKFARQGKLEVCTWICTFLGVILIDIDIGLFIGICVSFLALYIKGWRSSCALLGSVSGSNIYVDLNYHKAAIPIPYTKIFHYQGSLNFATRNAFKKSLYGAIDVDHRKIRRASLIGDKNGGSKLLNDFRILIIDLSSMWHLDVAGSAILTEILKEMQLLNVKVYLANPMDRVYDTLVHSMALGEGPFEILPTLHDAVLYARSIDNS</sequence>
<feature type="transmembrane region" description="Helical" evidence="5">
    <location>
        <begin position="174"/>
        <end position="192"/>
    </location>
</feature>
<feature type="transmembrane region" description="Helical" evidence="5">
    <location>
        <begin position="54"/>
        <end position="74"/>
    </location>
</feature>
<evidence type="ECO:0000256" key="2">
    <source>
        <dbReference type="ARBA" id="ARBA00022692"/>
    </source>
</evidence>
<accession>A0A7R8UM53</accession>
<dbReference type="InterPro" id="IPR002645">
    <property type="entry name" value="STAS_dom"/>
</dbReference>
<evidence type="ECO:0000256" key="4">
    <source>
        <dbReference type="ARBA" id="ARBA00023136"/>
    </source>
</evidence>
<feature type="transmembrane region" description="Helical" evidence="5">
    <location>
        <begin position="103"/>
        <end position="127"/>
    </location>
</feature>
<dbReference type="NCBIfam" id="TIGR00815">
    <property type="entry name" value="sulP"/>
    <property type="match status" value="1"/>
</dbReference>
<dbReference type="OrthoDB" id="288203at2759"/>
<dbReference type="OMA" id="TRGESMF"/>
<dbReference type="FunCoup" id="A0A7R8UM53">
    <property type="interactions" value="113"/>
</dbReference>
<keyword evidence="2 5" id="KW-0812">Transmembrane</keyword>
<dbReference type="InterPro" id="IPR001902">
    <property type="entry name" value="SLC26A/SulP_fam"/>
</dbReference>
<protein>
    <recommendedName>
        <fullName evidence="6">STAS domain-containing protein</fullName>
    </recommendedName>
</protein>
<feature type="transmembrane region" description="Helical" evidence="5">
    <location>
        <begin position="405"/>
        <end position="424"/>
    </location>
</feature>
<dbReference type="SUPFAM" id="SSF52091">
    <property type="entry name" value="SpoIIaa-like"/>
    <property type="match status" value="1"/>
</dbReference>
<keyword evidence="3 5" id="KW-1133">Transmembrane helix</keyword>
<organism evidence="7 8">
    <name type="scientific">Hermetia illucens</name>
    <name type="common">Black soldier fly</name>
    <dbReference type="NCBI Taxonomy" id="343691"/>
    <lineage>
        <taxon>Eukaryota</taxon>
        <taxon>Metazoa</taxon>
        <taxon>Ecdysozoa</taxon>
        <taxon>Arthropoda</taxon>
        <taxon>Hexapoda</taxon>
        <taxon>Insecta</taxon>
        <taxon>Pterygota</taxon>
        <taxon>Neoptera</taxon>
        <taxon>Endopterygota</taxon>
        <taxon>Diptera</taxon>
        <taxon>Brachycera</taxon>
        <taxon>Stratiomyomorpha</taxon>
        <taxon>Stratiomyidae</taxon>
        <taxon>Hermetiinae</taxon>
        <taxon>Hermetia</taxon>
    </lineage>
</organism>
<evidence type="ECO:0000313" key="7">
    <source>
        <dbReference type="EMBL" id="CAD7083164.1"/>
    </source>
</evidence>
<feature type="transmembrane region" description="Helical" evidence="5">
    <location>
        <begin position="331"/>
        <end position="351"/>
    </location>
</feature>
<dbReference type="PANTHER" id="PTHR11814">
    <property type="entry name" value="SULFATE TRANSPORTER"/>
    <property type="match status" value="1"/>
</dbReference>
<proteinExistence type="predicted"/>
<dbReference type="AlphaFoldDB" id="A0A7R8UM53"/>
<feature type="transmembrane region" description="Helical" evidence="5">
    <location>
        <begin position="469"/>
        <end position="497"/>
    </location>
</feature>
<dbReference type="Gene3D" id="3.30.750.24">
    <property type="entry name" value="STAS domain"/>
    <property type="match status" value="1"/>
</dbReference>
<dbReference type="Proteomes" id="UP000594454">
    <property type="component" value="Chromosome 2"/>
</dbReference>
<evidence type="ECO:0000259" key="6">
    <source>
        <dbReference type="PROSITE" id="PS50801"/>
    </source>
</evidence>
<dbReference type="InterPro" id="IPR036513">
    <property type="entry name" value="STAS_dom_sf"/>
</dbReference>
<evidence type="ECO:0000256" key="1">
    <source>
        <dbReference type="ARBA" id="ARBA00004141"/>
    </source>
</evidence>
<dbReference type="GO" id="GO:0016020">
    <property type="term" value="C:membrane"/>
    <property type="evidence" value="ECO:0007669"/>
    <property type="project" value="UniProtKB-SubCell"/>
</dbReference>
<reference evidence="7 8" key="1">
    <citation type="submission" date="2020-11" db="EMBL/GenBank/DDBJ databases">
        <authorList>
            <person name="Wallbank WR R."/>
            <person name="Pardo Diaz C."/>
            <person name="Kozak K."/>
            <person name="Martin S."/>
            <person name="Jiggins C."/>
            <person name="Moest M."/>
            <person name="Warren A I."/>
            <person name="Generalovic N T."/>
            <person name="Byers J.R.P. K."/>
            <person name="Montejo-Kovacevich G."/>
            <person name="Yen C E."/>
        </authorList>
    </citation>
    <scope>NUCLEOTIDE SEQUENCE [LARGE SCALE GENOMIC DNA]</scope>
</reference>
<feature type="transmembrane region" description="Helical" evidence="5">
    <location>
        <begin position="134"/>
        <end position="154"/>
    </location>
</feature>
<dbReference type="PROSITE" id="PS50801">
    <property type="entry name" value="STAS"/>
    <property type="match status" value="1"/>
</dbReference>
<evidence type="ECO:0000313" key="8">
    <source>
        <dbReference type="Proteomes" id="UP000594454"/>
    </source>
</evidence>
<feature type="transmembrane region" description="Helical" evidence="5">
    <location>
        <begin position="371"/>
        <end position="393"/>
    </location>
</feature>